<dbReference type="NCBIfam" id="TIGR00813">
    <property type="entry name" value="sss"/>
    <property type="match status" value="1"/>
</dbReference>
<evidence type="ECO:0000256" key="3">
    <source>
        <dbReference type="ARBA" id="ARBA00022448"/>
    </source>
</evidence>
<dbReference type="GO" id="GO:0005886">
    <property type="term" value="C:plasma membrane"/>
    <property type="evidence" value="ECO:0007669"/>
    <property type="project" value="UniProtKB-SubCell"/>
</dbReference>
<feature type="transmembrane region" description="Helical" evidence="12">
    <location>
        <begin position="128"/>
        <end position="152"/>
    </location>
</feature>
<accession>A0A087UV97</accession>
<reference evidence="13 14" key="1">
    <citation type="submission" date="2013-11" db="EMBL/GenBank/DDBJ databases">
        <title>Genome sequencing of Stegodyphus mimosarum.</title>
        <authorList>
            <person name="Bechsgaard J."/>
        </authorList>
    </citation>
    <scope>NUCLEOTIDE SEQUENCE [LARGE SCALE GENOMIC DNA]</scope>
</reference>
<keyword evidence="6 12" id="KW-1133">Transmembrane helix</keyword>
<dbReference type="InterPro" id="IPR051163">
    <property type="entry name" value="Sodium:Solute_Symporter_SSF"/>
</dbReference>
<dbReference type="PANTHER" id="PTHR42985:SF40">
    <property type="entry name" value="LD47995P-RELATED"/>
    <property type="match status" value="1"/>
</dbReference>
<evidence type="ECO:0000313" key="14">
    <source>
        <dbReference type="Proteomes" id="UP000054359"/>
    </source>
</evidence>
<dbReference type="PANTHER" id="PTHR42985">
    <property type="entry name" value="SODIUM-COUPLED MONOCARBOXYLATE TRANSPORTER"/>
    <property type="match status" value="1"/>
</dbReference>
<evidence type="ECO:0000256" key="10">
    <source>
        <dbReference type="ARBA" id="ARBA00023201"/>
    </source>
</evidence>
<feature type="transmembrane region" description="Helical" evidence="12">
    <location>
        <begin position="6"/>
        <end position="30"/>
    </location>
</feature>
<feature type="transmembrane region" description="Helical" evidence="12">
    <location>
        <begin position="385"/>
        <end position="405"/>
    </location>
</feature>
<dbReference type="STRING" id="407821.A0A087UV97"/>
<evidence type="ECO:0000256" key="1">
    <source>
        <dbReference type="ARBA" id="ARBA00004651"/>
    </source>
</evidence>
<name>A0A087UV97_STEMI</name>
<dbReference type="OrthoDB" id="6422429at2759"/>
<evidence type="ECO:0000256" key="2">
    <source>
        <dbReference type="ARBA" id="ARBA00006434"/>
    </source>
</evidence>
<feature type="transmembrane region" description="Helical" evidence="12">
    <location>
        <begin position="275"/>
        <end position="303"/>
    </location>
</feature>
<gene>
    <name evidence="13" type="ORF">X975_02551</name>
</gene>
<dbReference type="EMBL" id="KK121821">
    <property type="protein sequence ID" value="KFM81286.1"/>
    <property type="molecule type" value="Genomic_DNA"/>
</dbReference>
<feature type="transmembrane region" description="Helical" evidence="12">
    <location>
        <begin position="236"/>
        <end position="255"/>
    </location>
</feature>
<dbReference type="OMA" id="FTENANE"/>
<feature type="transmembrane region" description="Helical" evidence="12">
    <location>
        <begin position="158"/>
        <end position="180"/>
    </location>
</feature>
<evidence type="ECO:0000256" key="11">
    <source>
        <dbReference type="RuleBase" id="RU362091"/>
    </source>
</evidence>
<comment type="subcellular location">
    <subcellularLocation>
        <location evidence="1">Cell membrane</location>
        <topology evidence="1">Multi-pass membrane protein</topology>
    </subcellularLocation>
</comment>
<dbReference type="AlphaFoldDB" id="A0A087UV97"/>
<evidence type="ECO:0000313" key="13">
    <source>
        <dbReference type="EMBL" id="KFM81286.1"/>
    </source>
</evidence>
<keyword evidence="5 12" id="KW-0812">Transmembrane</keyword>
<dbReference type="GO" id="GO:0015293">
    <property type="term" value="F:symporter activity"/>
    <property type="evidence" value="ECO:0007669"/>
    <property type="project" value="TreeGrafter"/>
</dbReference>
<feature type="transmembrane region" description="Helical" evidence="12">
    <location>
        <begin position="323"/>
        <end position="346"/>
    </location>
</feature>
<evidence type="ECO:0000256" key="8">
    <source>
        <dbReference type="ARBA" id="ARBA00023065"/>
    </source>
</evidence>
<keyword evidence="4" id="KW-1003">Cell membrane</keyword>
<feature type="transmembrane region" description="Helical" evidence="12">
    <location>
        <begin position="411"/>
        <end position="432"/>
    </location>
</feature>
<dbReference type="InterPro" id="IPR001734">
    <property type="entry name" value="Na/solute_symporter"/>
</dbReference>
<feature type="non-terminal residue" evidence="13">
    <location>
        <position position="596"/>
    </location>
</feature>
<dbReference type="GO" id="GO:0006814">
    <property type="term" value="P:sodium ion transport"/>
    <property type="evidence" value="ECO:0007669"/>
    <property type="project" value="UniProtKB-KW"/>
</dbReference>
<dbReference type="Gene3D" id="1.20.1730.10">
    <property type="entry name" value="Sodium/glucose cotransporter"/>
    <property type="match status" value="1"/>
</dbReference>
<feature type="transmembrane region" description="Helical" evidence="12">
    <location>
        <begin position="439"/>
        <end position="456"/>
    </location>
</feature>
<evidence type="ECO:0000256" key="5">
    <source>
        <dbReference type="ARBA" id="ARBA00022692"/>
    </source>
</evidence>
<dbReference type="CDD" id="cd11492">
    <property type="entry name" value="SLC5sbd_NIS-SMVT"/>
    <property type="match status" value="1"/>
</dbReference>
<feature type="transmembrane region" description="Helical" evidence="12">
    <location>
        <begin position="84"/>
        <end position="107"/>
    </location>
</feature>
<keyword evidence="9 12" id="KW-0472">Membrane</keyword>
<evidence type="ECO:0000256" key="7">
    <source>
        <dbReference type="ARBA" id="ARBA00023053"/>
    </source>
</evidence>
<sequence>MTSEKLILGAADYTILGITLSISAALGLYFRFSGNKQKTNDEYLLAGKDMSILPVAFSLMASFFSATILMGLPAEMYDYGTNMVFMNIGFSTGPVIAAYLFIPIFFNTGITTAYEYLEKRFGTPTRRILSALFIFQNVLFTSVTLFAPALALSVVTNLSLTMSVISVGVVCTFYCTLGGMKAVLWTDVVQAILMYTCLLTISIKGCMTLGGISEVFRIAQEGGRLVIPKFSFDPEAHYTIFSVTFLGLVITISAYAGNQVQVQRMLTLKNSKRAIIATVLSAPMLVAFHLLCCLCGLIFYATYRSCDPMTSPEKPIQSADQLMPYYIATTMSGYPGLPGLCIAGIFSASLSTISSELNSFAAVVAEDFIKPIWPRFKNSVFITKTISLIYGALCIALSFLVASIGNLLKTTIVVVGMIAGPNLAVFLLASLTTTTNEEGIIFGIIASVAVSSYLSFMPTPTFKSLPLSNECPEQNLASNITNTTLAFATPTSSSFNTTTSDVQEDAFYVSYMWITPLAMVICLVIGYISSILVLCFRDKPEVPMEYLSPIRRWFSERNIHQEKDLIKISSISKPTIPLSELGFNNPQLNRAQNIQQ</sequence>
<feature type="transmembrane region" description="Helical" evidence="12">
    <location>
        <begin position="51"/>
        <end position="72"/>
    </location>
</feature>
<keyword evidence="10" id="KW-0739">Sodium transport</keyword>
<feature type="transmembrane region" description="Helical" evidence="12">
    <location>
        <begin position="511"/>
        <end position="536"/>
    </location>
</feature>
<evidence type="ECO:0000256" key="6">
    <source>
        <dbReference type="ARBA" id="ARBA00022989"/>
    </source>
</evidence>
<dbReference type="Pfam" id="PF00474">
    <property type="entry name" value="SSF"/>
    <property type="match status" value="1"/>
</dbReference>
<dbReference type="PROSITE" id="PS50283">
    <property type="entry name" value="NA_SOLUT_SYMP_3"/>
    <property type="match status" value="1"/>
</dbReference>
<proteinExistence type="inferred from homology"/>
<keyword evidence="14" id="KW-1185">Reference proteome</keyword>
<keyword evidence="7" id="KW-0915">Sodium</keyword>
<evidence type="ECO:0000256" key="9">
    <source>
        <dbReference type="ARBA" id="ARBA00023136"/>
    </source>
</evidence>
<keyword evidence="3" id="KW-0813">Transport</keyword>
<evidence type="ECO:0000256" key="4">
    <source>
        <dbReference type="ARBA" id="ARBA00022475"/>
    </source>
</evidence>
<dbReference type="Proteomes" id="UP000054359">
    <property type="component" value="Unassembled WGS sequence"/>
</dbReference>
<dbReference type="InterPro" id="IPR038377">
    <property type="entry name" value="Na/Glc_symporter_sf"/>
</dbReference>
<protein>
    <submittedName>
        <fullName evidence="13">Putative sodium-dependent multivitamin transporter</fullName>
    </submittedName>
</protein>
<keyword evidence="8" id="KW-0406">Ion transport</keyword>
<organism evidence="13 14">
    <name type="scientific">Stegodyphus mimosarum</name>
    <name type="common">African social velvet spider</name>
    <dbReference type="NCBI Taxonomy" id="407821"/>
    <lineage>
        <taxon>Eukaryota</taxon>
        <taxon>Metazoa</taxon>
        <taxon>Ecdysozoa</taxon>
        <taxon>Arthropoda</taxon>
        <taxon>Chelicerata</taxon>
        <taxon>Arachnida</taxon>
        <taxon>Araneae</taxon>
        <taxon>Araneomorphae</taxon>
        <taxon>Entelegynae</taxon>
        <taxon>Eresoidea</taxon>
        <taxon>Eresidae</taxon>
        <taxon>Stegodyphus</taxon>
    </lineage>
</organism>
<comment type="similarity">
    <text evidence="2 11">Belongs to the sodium:solute symporter (SSF) (TC 2.A.21) family.</text>
</comment>
<evidence type="ECO:0000256" key="12">
    <source>
        <dbReference type="SAM" id="Phobius"/>
    </source>
</evidence>
<feature type="transmembrane region" description="Helical" evidence="12">
    <location>
        <begin position="192"/>
        <end position="216"/>
    </location>
</feature>